<keyword evidence="4 10" id="KW-1134">Transmembrane beta strand</keyword>
<evidence type="ECO:0000256" key="12">
    <source>
        <dbReference type="SAM" id="MobiDB-lite"/>
    </source>
</evidence>
<feature type="domain" description="TonB-dependent receptor-like beta-barrel" evidence="13">
    <location>
        <begin position="295"/>
        <end position="790"/>
    </location>
</feature>
<evidence type="ECO:0000259" key="13">
    <source>
        <dbReference type="Pfam" id="PF00593"/>
    </source>
</evidence>
<evidence type="ECO:0000256" key="9">
    <source>
        <dbReference type="ARBA" id="ARBA00023237"/>
    </source>
</evidence>
<evidence type="ECO:0000256" key="4">
    <source>
        <dbReference type="ARBA" id="ARBA00022452"/>
    </source>
</evidence>
<keyword evidence="5 10" id="KW-0812">Transmembrane</keyword>
<sequence length="821" mass="88574">MARSRRPRAPARSVTSPVAPAASTARAVVREASAFPLGALMLAASVSSWAQAPAPADAPDAKPGVLPAINVVGEVDADNKNDVQTKKTNIGKGTQDIRDIPQSINVITEKLIDDVKMDTLKDALHYSAGITFAATENGTDQDIRLRGFPVATTGDLLIDGMRDPSQYDRDTFNLDRIEVMRGSASMIFGRGSTGGVINQVTKKPLLADQTDVVGTVGTEGYYRATADFNKRIGEDSALRINAMWNKADNGGANVDKKGIAPSYSWGLGTRDEFTVGAFYLDVDNIPLSSIRWLPNNKYGITGYTAAGVPTIGALSSIAKVPPGNFYGTTADVLKGKAEYANAAWNHFFDDGSSVRTQIRTGTFDRQQESTSAGFGTTFGQPTTYANLSNATILTRNALTPRKDEYKGTYLQSDYSKEFDWGSTKHSLIGGIDASWEDTSRYQNNGYIFNNSGRGLVLGTRPNTLVGTPDNGAGLTGSGLTPIYRDSSGYKANQWGVYLQDLVQVAPMWKILGGIRYDKLSGDFNQYTYTNPSCVNRNTGATITTPTNNCTGGVQLYRPGSPFPVTTTTELSQGAWSYRAGVLFQPTPTQSYHVSYSTSFNSSADTYQYVTPQQANTPPEKSRNIEIGAKLDWLDGKLSTRGALFYTEKTNERTTDSDFAGSSYLLSGKRHSQGFELEVVGRITPQWEVYASYAFIPEAKIDKVGSTVVPGTVGSDVGLTPRHSGAVWVSYQATAKLRFGLGMHGASENRPLQGVTGAASRTASTPGYMVGDAMAEYKFTPDVYAQLNVNNFTNRLYGDQLYPGFVISGAQRSVLLTLGARF</sequence>
<evidence type="ECO:0000313" key="16">
    <source>
        <dbReference type="Proteomes" id="UP001367030"/>
    </source>
</evidence>
<evidence type="ECO:0000259" key="14">
    <source>
        <dbReference type="Pfam" id="PF07715"/>
    </source>
</evidence>
<evidence type="ECO:0000256" key="11">
    <source>
        <dbReference type="RuleBase" id="RU003357"/>
    </source>
</evidence>
<evidence type="ECO:0000256" key="10">
    <source>
        <dbReference type="PROSITE-ProRule" id="PRU01360"/>
    </source>
</evidence>
<dbReference type="SUPFAM" id="SSF56935">
    <property type="entry name" value="Porins"/>
    <property type="match status" value="1"/>
</dbReference>
<feature type="domain" description="TonB-dependent receptor plug" evidence="14">
    <location>
        <begin position="97"/>
        <end position="196"/>
    </location>
</feature>
<reference evidence="15 16" key="1">
    <citation type="submission" date="2024-03" db="EMBL/GenBank/DDBJ databases">
        <title>Novel species of the genus Variovorax.</title>
        <authorList>
            <person name="Liu Q."/>
            <person name="Xin Y.-H."/>
        </authorList>
    </citation>
    <scope>NUCLEOTIDE SEQUENCE [LARGE SCALE GENOMIC DNA]</scope>
    <source>
        <strain evidence="15 16">KACC 18901</strain>
    </source>
</reference>
<keyword evidence="3 10" id="KW-0813">Transport</keyword>
<keyword evidence="8 15" id="KW-0675">Receptor</keyword>
<keyword evidence="6 11" id="KW-0798">TonB box</keyword>
<organism evidence="15 16">
    <name type="scientific">Variovorax robiniae</name>
    <dbReference type="NCBI Taxonomy" id="1836199"/>
    <lineage>
        <taxon>Bacteria</taxon>
        <taxon>Pseudomonadati</taxon>
        <taxon>Pseudomonadota</taxon>
        <taxon>Betaproteobacteria</taxon>
        <taxon>Burkholderiales</taxon>
        <taxon>Comamonadaceae</taxon>
        <taxon>Variovorax</taxon>
    </lineage>
</organism>
<evidence type="ECO:0000256" key="8">
    <source>
        <dbReference type="ARBA" id="ARBA00023170"/>
    </source>
</evidence>
<dbReference type="Gene3D" id="2.40.170.20">
    <property type="entry name" value="TonB-dependent receptor, beta-barrel domain"/>
    <property type="match status" value="1"/>
</dbReference>
<dbReference type="PANTHER" id="PTHR32552:SF83">
    <property type="entry name" value="BLR3904 PROTEIN"/>
    <property type="match status" value="1"/>
</dbReference>
<evidence type="ECO:0000256" key="5">
    <source>
        <dbReference type="ARBA" id="ARBA00022692"/>
    </source>
</evidence>
<gene>
    <name evidence="15" type="ORF">WKW79_13655</name>
</gene>
<dbReference type="InterPro" id="IPR036942">
    <property type="entry name" value="Beta-barrel_TonB_sf"/>
</dbReference>
<dbReference type="PROSITE" id="PS52016">
    <property type="entry name" value="TONB_DEPENDENT_REC_3"/>
    <property type="match status" value="1"/>
</dbReference>
<evidence type="ECO:0000313" key="15">
    <source>
        <dbReference type="EMBL" id="MEJ8855626.1"/>
    </source>
</evidence>
<dbReference type="InterPro" id="IPR039426">
    <property type="entry name" value="TonB-dep_rcpt-like"/>
</dbReference>
<dbReference type="Pfam" id="PF00593">
    <property type="entry name" value="TonB_dep_Rec_b-barrel"/>
    <property type="match status" value="1"/>
</dbReference>
<comment type="similarity">
    <text evidence="2 10 11">Belongs to the TonB-dependent receptor family.</text>
</comment>
<comment type="caution">
    <text evidence="15">The sequence shown here is derived from an EMBL/GenBank/DDBJ whole genome shotgun (WGS) entry which is preliminary data.</text>
</comment>
<evidence type="ECO:0000256" key="2">
    <source>
        <dbReference type="ARBA" id="ARBA00009810"/>
    </source>
</evidence>
<feature type="region of interest" description="Disordered" evidence="12">
    <location>
        <begin position="1"/>
        <end position="21"/>
    </location>
</feature>
<dbReference type="PANTHER" id="PTHR32552">
    <property type="entry name" value="FERRICHROME IRON RECEPTOR-RELATED"/>
    <property type="match status" value="1"/>
</dbReference>
<keyword evidence="7 10" id="KW-0472">Membrane</keyword>
<dbReference type="InterPro" id="IPR037066">
    <property type="entry name" value="Plug_dom_sf"/>
</dbReference>
<dbReference type="Proteomes" id="UP001367030">
    <property type="component" value="Unassembled WGS sequence"/>
</dbReference>
<accession>A0ABU8X702</accession>
<dbReference type="Pfam" id="PF07715">
    <property type="entry name" value="Plug"/>
    <property type="match status" value="1"/>
</dbReference>
<dbReference type="InterPro" id="IPR000531">
    <property type="entry name" value="Beta-barrel_TonB"/>
</dbReference>
<evidence type="ECO:0000256" key="3">
    <source>
        <dbReference type="ARBA" id="ARBA00022448"/>
    </source>
</evidence>
<keyword evidence="9 10" id="KW-0998">Cell outer membrane</keyword>
<dbReference type="EMBL" id="JBBKZS010000005">
    <property type="protein sequence ID" value="MEJ8855626.1"/>
    <property type="molecule type" value="Genomic_DNA"/>
</dbReference>
<evidence type="ECO:0000256" key="1">
    <source>
        <dbReference type="ARBA" id="ARBA00004571"/>
    </source>
</evidence>
<name>A0ABU8X702_9BURK</name>
<dbReference type="InterPro" id="IPR012910">
    <property type="entry name" value="Plug_dom"/>
</dbReference>
<evidence type="ECO:0000256" key="7">
    <source>
        <dbReference type="ARBA" id="ARBA00023136"/>
    </source>
</evidence>
<protein>
    <submittedName>
        <fullName evidence="15">TonB-dependent receptor</fullName>
    </submittedName>
</protein>
<keyword evidence="16" id="KW-1185">Reference proteome</keyword>
<comment type="subcellular location">
    <subcellularLocation>
        <location evidence="1 10">Cell outer membrane</location>
        <topology evidence="1 10">Multi-pass membrane protein</topology>
    </subcellularLocation>
</comment>
<proteinExistence type="inferred from homology"/>
<dbReference type="CDD" id="cd01347">
    <property type="entry name" value="ligand_gated_channel"/>
    <property type="match status" value="1"/>
</dbReference>
<dbReference type="RefSeq" id="WP_340335710.1">
    <property type="nucleotide sequence ID" value="NZ_JBBKZS010000005.1"/>
</dbReference>
<evidence type="ECO:0000256" key="6">
    <source>
        <dbReference type="ARBA" id="ARBA00023077"/>
    </source>
</evidence>
<dbReference type="Gene3D" id="2.170.130.10">
    <property type="entry name" value="TonB-dependent receptor, plug domain"/>
    <property type="match status" value="1"/>
</dbReference>